<dbReference type="EMBL" id="KQ087274">
    <property type="protein sequence ID" value="KLT38990.1"/>
    <property type="molecule type" value="Genomic_DNA"/>
</dbReference>
<gene>
    <name evidence="1" type="ORF">CC85DRAFT_209587</name>
</gene>
<organism evidence="1 2">
    <name type="scientific">Cutaneotrichosporon oleaginosum</name>
    <dbReference type="NCBI Taxonomy" id="879819"/>
    <lineage>
        <taxon>Eukaryota</taxon>
        <taxon>Fungi</taxon>
        <taxon>Dikarya</taxon>
        <taxon>Basidiomycota</taxon>
        <taxon>Agaricomycotina</taxon>
        <taxon>Tremellomycetes</taxon>
        <taxon>Trichosporonales</taxon>
        <taxon>Trichosporonaceae</taxon>
        <taxon>Cutaneotrichosporon</taxon>
    </lineage>
</organism>
<evidence type="ECO:0000313" key="1">
    <source>
        <dbReference type="EMBL" id="KLT38990.1"/>
    </source>
</evidence>
<dbReference type="Proteomes" id="UP000053611">
    <property type="component" value="Unassembled WGS sequence"/>
</dbReference>
<evidence type="ECO:0000313" key="2">
    <source>
        <dbReference type="Proteomes" id="UP000053611"/>
    </source>
</evidence>
<reference evidence="1 2" key="1">
    <citation type="submission" date="2015-03" db="EMBL/GenBank/DDBJ databases">
        <title>Genomics and transcriptomics of the oil-accumulating basidiomycete yeast T. oleaginosus allow insights into substrate utilization and the diverse evolutionary trajectories of mating systems in fungi.</title>
        <authorList>
            <consortium name="DOE Joint Genome Institute"/>
            <person name="Kourist R."/>
            <person name="Kracht O."/>
            <person name="Bracharz F."/>
            <person name="Lipzen A."/>
            <person name="Nolan M."/>
            <person name="Ohm R."/>
            <person name="Grigoriev I."/>
            <person name="Sun S."/>
            <person name="Heitman J."/>
            <person name="Bruck T."/>
            <person name="Nowrousian M."/>
        </authorList>
    </citation>
    <scope>NUCLEOTIDE SEQUENCE [LARGE SCALE GENOMIC DNA]</scope>
    <source>
        <strain evidence="1 2">IBC0246</strain>
    </source>
</reference>
<dbReference type="RefSeq" id="XP_018275481.1">
    <property type="nucleotide sequence ID" value="XM_018419950.1"/>
</dbReference>
<proteinExistence type="predicted"/>
<dbReference type="AlphaFoldDB" id="A0A0J0XD39"/>
<dbReference type="GeneID" id="28980553"/>
<protein>
    <submittedName>
        <fullName evidence="1">Uncharacterized protein</fullName>
    </submittedName>
</protein>
<name>A0A0J0XD39_9TREE</name>
<keyword evidence="2" id="KW-1185">Reference proteome</keyword>
<sequence length="155" mass="17832">MLGRVVRTRTEYEGSFPAIMGFGVFFHTVPPRRLVIARHLQMWKCDIEVQRPAVRKLPPARWPSPMVHSHLYPSRLAMYTPTSVQHTQHIIWCRHRCPPSSAKAWEGEMLGSRQTFETGRDLRSIATLPPASRVTAFHPTHPTKRGHLVRSRGDH</sequence>
<accession>A0A0J0XD39</accession>